<dbReference type="InterPro" id="IPR007497">
    <property type="entry name" value="SIMPL/DUF541"/>
</dbReference>
<evidence type="ECO:0000313" key="2">
    <source>
        <dbReference type="Proteomes" id="UP000196027"/>
    </source>
</evidence>
<accession>A0A1Y0IBU1</accession>
<gene>
    <name evidence="1" type="ORF">OLMES_3194</name>
</gene>
<dbReference type="PANTHER" id="PTHR34387">
    <property type="entry name" value="SLR1258 PROTEIN"/>
    <property type="match status" value="1"/>
</dbReference>
<dbReference type="Proteomes" id="UP000196027">
    <property type="component" value="Chromosome"/>
</dbReference>
<dbReference type="Gene3D" id="3.30.110.170">
    <property type="entry name" value="Protein of unknown function (DUF541), domain 1"/>
    <property type="match status" value="1"/>
</dbReference>
<dbReference type="RefSeq" id="WP_087462153.1">
    <property type="nucleotide sequence ID" value="NZ_CP021425.1"/>
</dbReference>
<evidence type="ECO:0000313" key="1">
    <source>
        <dbReference type="EMBL" id="ARU57236.1"/>
    </source>
</evidence>
<sequence length="215" mass="24082">MSRDQNKSIPSTEHIVVNGSSTVDIEPDLAEINVSIKKIDDVMAEAKSNVDQRSSNLINYLKEIGVDSKDLNSSELRIVPNREYRNGEYIEKGHEVDRDITIKLRDLSKYNEVMEKLVNVPIDRVQKIKMEISEKDEASDYAIREAVENAKRKAKLVSELMNVKLGPIYSISNAWGGEQISIGGAASRANYSDASFEPGTIEINGSVELVYYIDK</sequence>
<dbReference type="GO" id="GO:0006974">
    <property type="term" value="P:DNA damage response"/>
    <property type="evidence" value="ECO:0007669"/>
    <property type="project" value="TreeGrafter"/>
</dbReference>
<dbReference type="Pfam" id="PF04402">
    <property type="entry name" value="SIMPL"/>
    <property type="match status" value="1"/>
</dbReference>
<keyword evidence="2" id="KW-1185">Reference proteome</keyword>
<proteinExistence type="predicted"/>
<dbReference type="KEGG" id="ome:OLMES_3194"/>
<reference evidence="1 2" key="1">
    <citation type="submission" date="2017-05" db="EMBL/GenBank/DDBJ databases">
        <title>Genomic insights into alkan degradation activity of Oleiphilus messinensis.</title>
        <authorList>
            <person name="Kozyavkin S.A."/>
            <person name="Slesarev A.I."/>
            <person name="Golyshin P.N."/>
            <person name="Korzhenkov A."/>
            <person name="Golyshina O.N."/>
            <person name="Toshchakov S.V."/>
        </authorList>
    </citation>
    <scope>NUCLEOTIDE SEQUENCE [LARGE SCALE GENOMIC DNA]</scope>
    <source>
        <strain evidence="1 2">ME102</strain>
    </source>
</reference>
<dbReference type="OrthoDB" id="6381835at2"/>
<dbReference type="PANTHER" id="PTHR34387:SF1">
    <property type="entry name" value="PERIPLASMIC IMMUNOGENIC PROTEIN"/>
    <property type="match status" value="1"/>
</dbReference>
<dbReference type="InterPro" id="IPR052022">
    <property type="entry name" value="26kDa_periplasmic_antigen"/>
</dbReference>
<organism evidence="1 2">
    <name type="scientific">Oleiphilus messinensis</name>
    <dbReference type="NCBI Taxonomy" id="141451"/>
    <lineage>
        <taxon>Bacteria</taxon>
        <taxon>Pseudomonadati</taxon>
        <taxon>Pseudomonadota</taxon>
        <taxon>Gammaproteobacteria</taxon>
        <taxon>Oceanospirillales</taxon>
        <taxon>Oleiphilaceae</taxon>
        <taxon>Oleiphilus</taxon>
    </lineage>
</organism>
<name>A0A1Y0IBU1_9GAMM</name>
<dbReference type="AlphaFoldDB" id="A0A1Y0IBU1"/>
<dbReference type="EMBL" id="CP021425">
    <property type="protein sequence ID" value="ARU57236.1"/>
    <property type="molecule type" value="Genomic_DNA"/>
</dbReference>
<protein>
    <submittedName>
        <fullName evidence="1">SIMPL superfamily protein</fullName>
    </submittedName>
</protein>
<dbReference type="Gene3D" id="3.30.70.2970">
    <property type="entry name" value="Protein of unknown function (DUF541), domain 2"/>
    <property type="match status" value="1"/>
</dbReference>